<keyword evidence="1" id="KW-0812">Transmembrane</keyword>
<evidence type="ECO:0000313" key="3">
    <source>
        <dbReference type="Proteomes" id="UP000247792"/>
    </source>
</evidence>
<dbReference type="Proteomes" id="UP000247792">
    <property type="component" value="Unassembled WGS sequence"/>
</dbReference>
<dbReference type="EMBL" id="QJKB01000008">
    <property type="protein sequence ID" value="PXX40264.1"/>
    <property type="molecule type" value="Genomic_DNA"/>
</dbReference>
<reference evidence="2 3" key="1">
    <citation type="submission" date="2018-05" db="EMBL/GenBank/DDBJ databases">
        <title>Genomic Encyclopedia of Type Strains, Phase IV (KMG-IV): sequencing the most valuable type-strain genomes for metagenomic binning, comparative biology and taxonomic classification.</title>
        <authorList>
            <person name="Goeker M."/>
        </authorList>
    </citation>
    <scope>NUCLEOTIDE SEQUENCE [LARGE SCALE GENOMIC DNA]</scope>
    <source>
        <strain evidence="2 3">DSM 19792</strain>
    </source>
</reference>
<protein>
    <submittedName>
        <fullName evidence="2">Uncharacterized protein (DUF58 family)</fullName>
    </submittedName>
</protein>
<evidence type="ECO:0000313" key="2">
    <source>
        <dbReference type="EMBL" id="PXX40264.1"/>
    </source>
</evidence>
<dbReference type="RefSeq" id="WP_110257004.1">
    <property type="nucleotide sequence ID" value="NZ_QJKB01000008.1"/>
</dbReference>
<dbReference type="PANTHER" id="PTHR34351">
    <property type="entry name" value="SLR1927 PROTEIN-RELATED"/>
    <property type="match status" value="1"/>
</dbReference>
<keyword evidence="1" id="KW-0472">Membrane</keyword>
<keyword evidence="3" id="KW-1185">Reference proteome</keyword>
<dbReference type="OrthoDB" id="5298497at2"/>
<gene>
    <name evidence="2" type="ORF">DFR42_10898</name>
</gene>
<dbReference type="PANTHER" id="PTHR34351:SF1">
    <property type="entry name" value="SLR1927 PROTEIN"/>
    <property type="match status" value="1"/>
</dbReference>
<accession>A0A318IYI5</accession>
<proteinExistence type="predicted"/>
<organism evidence="2 3">
    <name type="scientific">Undibacterium pigrum</name>
    <dbReference type="NCBI Taxonomy" id="401470"/>
    <lineage>
        <taxon>Bacteria</taxon>
        <taxon>Pseudomonadati</taxon>
        <taxon>Pseudomonadota</taxon>
        <taxon>Betaproteobacteria</taxon>
        <taxon>Burkholderiales</taxon>
        <taxon>Oxalobacteraceae</taxon>
        <taxon>Undibacterium</taxon>
    </lineage>
</organism>
<comment type="caution">
    <text evidence="2">The sequence shown here is derived from an EMBL/GenBank/DDBJ whole genome shotgun (WGS) entry which is preliminary data.</text>
</comment>
<sequence>MFTSIKQKLRKIVFLEHKPESGEVFLSQRRVFTLPSKPGLVFVVLLLLMFLGATNYSLNLGFGLTYVLGGVAMVNVFYAFRNLAYLHLLAGPARAVFAGEETEFTVYLINRRMHPRYAISVGFADKGHPEKFVDIGADSRVAVQLSYPTISRGLQAIPRIRLQTSYPLGLLRAWSTWLADSHALVYPQPETNAPPLPMSGQGKKTEVQGHAGDEDFAGVRAYQAGDSMKHLAWKQIAKVDTALGGQLVTKQFAGGSGSDVMLDFSALPGNMDTELKLSRMTSWVLEADQRDLMFGFRLGHTTYPPANGPEHCNACLRALALYDR</sequence>
<keyword evidence="1" id="KW-1133">Transmembrane helix</keyword>
<feature type="transmembrane region" description="Helical" evidence="1">
    <location>
        <begin position="64"/>
        <end position="80"/>
    </location>
</feature>
<dbReference type="AlphaFoldDB" id="A0A318IYI5"/>
<name>A0A318IYI5_9BURK</name>
<evidence type="ECO:0000256" key="1">
    <source>
        <dbReference type="SAM" id="Phobius"/>
    </source>
</evidence>
<feature type="transmembrane region" description="Helical" evidence="1">
    <location>
        <begin position="39"/>
        <end position="58"/>
    </location>
</feature>